<protein>
    <recommendedName>
        <fullName evidence="6">Coenzyme Q-binding protein COQ10 START domain-containing protein</fullName>
    </recommendedName>
</protein>
<dbReference type="PANTHER" id="PTHR31385:SF1">
    <property type="entry name" value="PUTATIVE (DUF220)-RELATED"/>
    <property type="match status" value="1"/>
</dbReference>
<evidence type="ECO:0000313" key="2">
    <source>
        <dbReference type="EMBL" id="GIL81333.1"/>
    </source>
</evidence>
<evidence type="ECO:0000313" key="4">
    <source>
        <dbReference type="Proteomes" id="UP000722791"/>
    </source>
</evidence>
<dbReference type="Proteomes" id="UP000722791">
    <property type="component" value="Unassembled WGS sequence"/>
</dbReference>
<dbReference type="Gene3D" id="3.30.530.20">
    <property type="match status" value="1"/>
</dbReference>
<evidence type="ECO:0000313" key="5">
    <source>
        <dbReference type="Proteomes" id="UP000747110"/>
    </source>
</evidence>
<dbReference type="OrthoDB" id="530906at2759"/>
<gene>
    <name evidence="2" type="ORF">Vretifemale_10404</name>
    <name evidence="3" type="ORF">Vretimale_1111</name>
</gene>
<sequence>MVNQEKQSGNGELDTKEAWNEKDQTITVSEGNGFLYNLTLRAKVDSKPSDIYSILTDPNTVSIFRSIKECTYRRVVEDDGKGRRKLEVGHRALARFLFISITFDTHLYVWEDDIERTIKFQMARPGMMQKFDGCWRINAFTQQTLDSIYHPERLKEANHRHGFGPFNTMGLFGFLTHHNVPEATESLVTLEQSILPRGHVPPGVKRLVRGLCAHQIRCMMEDLRKELKRRKDGTSVTLLRKPLKTGTTAEQPCSKGMSATTPVASMSLAAPSLWSAAAPINITVQL</sequence>
<dbReference type="AlphaFoldDB" id="A0A8J4FXY0"/>
<evidence type="ECO:0000313" key="3">
    <source>
        <dbReference type="EMBL" id="GIL94997.1"/>
    </source>
</evidence>
<feature type="region of interest" description="Disordered" evidence="1">
    <location>
        <begin position="1"/>
        <end position="22"/>
    </location>
</feature>
<proteinExistence type="predicted"/>
<dbReference type="SUPFAM" id="SSF55961">
    <property type="entry name" value="Bet v1-like"/>
    <property type="match status" value="1"/>
</dbReference>
<dbReference type="Proteomes" id="UP000747110">
    <property type="component" value="Unassembled WGS sequence"/>
</dbReference>
<feature type="compositionally biased region" description="Polar residues" evidence="1">
    <location>
        <begin position="1"/>
        <end position="10"/>
    </location>
</feature>
<organism evidence="3 4">
    <name type="scientific">Volvox reticuliferus</name>
    <dbReference type="NCBI Taxonomy" id="1737510"/>
    <lineage>
        <taxon>Eukaryota</taxon>
        <taxon>Viridiplantae</taxon>
        <taxon>Chlorophyta</taxon>
        <taxon>core chlorophytes</taxon>
        <taxon>Chlorophyceae</taxon>
        <taxon>CS clade</taxon>
        <taxon>Chlamydomonadales</taxon>
        <taxon>Volvocaceae</taxon>
        <taxon>Volvox</taxon>
    </lineage>
</organism>
<evidence type="ECO:0000256" key="1">
    <source>
        <dbReference type="SAM" id="MobiDB-lite"/>
    </source>
</evidence>
<dbReference type="InterPro" id="IPR023393">
    <property type="entry name" value="START-like_dom_sf"/>
</dbReference>
<dbReference type="EMBL" id="BNCP01000021">
    <property type="protein sequence ID" value="GIL81333.1"/>
    <property type="molecule type" value="Genomic_DNA"/>
</dbReference>
<reference evidence="3" key="1">
    <citation type="journal article" date="2021" name="Proc. Natl. Acad. Sci. U.S.A.">
        <title>Three genomes in the algal genus Volvox reveal the fate of a haploid sex-determining region after a transition to homothallism.</title>
        <authorList>
            <person name="Yamamoto K."/>
            <person name="Hamaji T."/>
            <person name="Kawai-Toyooka H."/>
            <person name="Matsuzaki R."/>
            <person name="Takahashi F."/>
            <person name="Nishimura Y."/>
            <person name="Kawachi M."/>
            <person name="Noguchi H."/>
            <person name="Minakuchi Y."/>
            <person name="Umen J.G."/>
            <person name="Toyoda A."/>
            <person name="Nozaki H."/>
        </authorList>
    </citation>
    <scope>NUCLEOTIDE SEQUENCE</scope>
    <source>
        <strain evidence="3">NIES-3785</strain>
        <strain evidence="2">NIES-3786</strain>
    </source>
</reference>
<keyword evidence="5" id="KW-1185">Reference proteome</keyword>
<comment type="caution">
    <text evidence="3">The sequence shown here is derived from an EMBL/GenBank/DDBJ whole genome shotgun (WGS) entry which is preliminary data.</text>
</comment>
<dbReference type="EMBL" id="BNCQ01000002">
    <property type="protein sequence ID" value="GIL94997.1"/>
    <property type="molecule type" value="Genomic_DNA"/>
</dbReference>
<name>A0A8J4FXY0_9CHLO</name>
<dbReference type="PANTHER" id="PTHR31385">
    <property type="entry name" value="PUTATIVE (DUF220)-RELATED"/>
    <property type="match status" value="1"/>
</dbReference>
<evidence type="ECO:0008006" key="6">
    <source>
        <dbReference type="Google" id="ProtNLM"/>
    </source>
</evidence>
<feature type="compositionally biased region" description="Basic and acidic residues" evidence="1">
    <location>
        <begin position="13"/>
        <end position="22"/>
    </location>
</feature>
<accession>A0A8J4FXY0</accession>